<keyword evidence="1" id="KW-0472">Membrane</keyword>
<accession>A0A1I8AV51</accession>
<dbReference type="AlphaFoldDB" id="A0A1I8AV51"/>
<keyword evidence="1" id="KW-1133">Transmembrane helix</keyword>
<evidence type="ECO:0000313" key="2">
    <source>
        <dbReference type="Proteomes" id="UP000095287"/>
    </source>
</evidence>
<reference evidence="3" key="1">
    <citation type="submission" date="2016-11" db="UniProtKB">
        <authorList>
            <consortium name="WormBaseParasite"/>
        </authorList>
    </citation>
    <scope>IDENTIFICATION</scope>
</reference>
<keyword evidence="1" id="KW-0812">Transmembrane</keyword>
<dbReference type="Proteomes" id="UP000095287">
    <property type="component" value="Unplaced"/>
</dbReference>
<protein>
    <submittedName>
        <fullName evidence="3">ABC transporter permease</fullName>
    </submittedName>
</protein>
<name>A0A1I8AV51_9BILA</name>
<evidence type="ECO:0000256" key="1">
    <source>
        <dbReference type="SAM" id="Phobius"/>
    </source>
</evidence>
<feature type="transmembrane region" description="Helical" evidence="1">
    <location>
        <begin position="100"/>
        <end position="122"/>
    </location>
</feature>
<keyword evidence="2" id="KW-1185">Reference proteome</keyword>
<evidence type="ECO:0000313" key="3">
    <source>
        <dbReference type="WBParaSite" id="L893_g9539.t1"/>
    </source>
</evidence>
<proteinExistence type="predicted"/>
<dbReference type="WBParaSite" id="L893_g9539.t1">
    <property type="protein sequence ID" value="L893_g9539.t1"/>
    <property type="gene ID" value="L893_g9539"/>
</dbReference>
<sequence length="132" mass="15900">MFLLDKPLRLLPILLLLTTFWLVIATKDPILSTELLMSDFDSQLLNNTLDNQTMEASEALVANKSCTRIWEYCKAKRMDLWRNRPWFYNWHRHPENWNKLYRGIAMLYAAYLCCWIIAFLIIRRRLFIAKRS</sequence>
<organism evidence="2 3">
    <name type="scientific">Steinernema glaseri</name>
    <dbReference type="NCBI Taxonomy" id="37863"/>
    <lineage>
        <taxon>Eukaryota</taxon>
        <taxon>Metazoa</taxon>
        <taxon>Ecdysozoa</taxon>
        <taxon>Nematoda</taxon>
        <taxon>Chromadorea</taxon>
        <taxon>Rhabditida</taxon>
        <taxon>Tylenchina</taxon>
        <taxon>Panagrolaimomorpha</taxon>
        <taxon>Strongyloidoidea</taxon>
        <taxon>Steinernematidae</taxon>
        <taxon>Steinernema</taxon>
    </lineage>
</organism>